<dbReference type="Proteomes" id="UP000261811">
    <property type="component" value="Unassembled WGS sequence"/>
</dbReference>
<evidence type="ECO:0000256" key="2">
    <source>
        <dbReference type="SAM" id="Phobius"/>
    </source>
</evidence>
<keyword evidence="2" id="KW-0812">Transmembrane</keyword>
<feature type="region of interest" description="Disordered" evidence="1">
    <location>
        <begin position="122"/>
        <end position="142"/>
    </location>
</feature>
<feature type="compositionally biased region" description="Gly residues" evidence="1">
    <location>
        <begin position="44"/>
        <end position="53"/>
    </location>
</feature>
<dbReference type="AlphaFoldDB" id="A0A372JUN0"/>
<keyword evidence="4" id="KW-1185">Reference proteome</keyword>
<evidence type="ECO:0000256" key="1">
    <source>
        <dbReference type="SAM" id="MobiDB-lite"/>
    </source>
</evidence>
<evidence type="ECO:0000313" key="3">
    <source>
        <dbReference type="EMBL" id="RFU43444.1"/>
    </source>
</evidence>
<comment type="caution">
    <text evidence="3">The sequence shown here is derived from an EMBL/GenBank/DDBJ whole genome shotgun (WGS) entry which is preliminary data.</text>
</comment>
<feature type="transmembrane region" description="Helical" evidence="2">
    <location>
        <begin position="89"/>
        <end position="113"/>
    </location>
</feature>
<evidence type="ECO:0000313" key="4">
    <source>
        <dbReference type="Proteomes" id="UP000261811"/>
    </source>
</evidence>
<name>A0A372JUN0_9ACTN</name>
<organism evidence="3 4">
    <name type="scientific">Actinomadura logoneensis</name>
    <dbReference type="NCBI Taxonomy" id="2293572"/>
    <lineage>
        <taxon>Bacteria</taxon>
        <taxon>Bacillati</taxon>
        <taxon>Actinomycetota</taxon>
        <taxon>Actinomycetes</taxon>
        <taxon>Streptosporangiales</taxon>
        <taxon>Thermomonosporaceae</taxon>
        <taxon>Actinomadura</taxon>
    </lineage>
</organism>
<dbReference type="EMBL" id="QURH01000017">
    <property type="protein sequence ID" value="RFU43444.1"/>
    <property type="molecule type" value="Genomic_DNA"/>
</dbReference>
<feature type="region of interest" description="Disordered" evidence="1">
    <location>
        <begin position="1"/>
        <end position="73"/>
    </location>
</feature>
<feature type="compositionally biased region" description="Low complexity" evidence="1">
    <location>
        <begin position="8"/>
        <end position="31"/>
    </location>
</feature>
<reference evidence="3 4" key="1">
    <citation type="submission" date="2018-08" db="EMBL/GenBank/DDBJ databases">
        <title>Actinomadura jelena sp. nov., a novel Actinomycete isolated from soil in Chad.</title>
        <authorList>
            <person name="Shi L."/>
        </authorList>
    </citation>
    <scope>NUCLEOTIDE SEQUENCE [LARGE SCALE GENOMIC DNA]</scope>
    <source>
        <strain evidence="3 4">NEAU-G17</strain>
    </source>
</reference>
<keyword evidence="2" id="KW-0472">Membrane</keyword>
<accession>A0A372JUN0</accession>
<protein>
    <submittedName>
        <fullName evidence="3">Uncharacterized protein</fullName>
    </submittedName>
</protein>
<gene>
    <name evidence="3" type="ORF">DZF91_01140</name>
</gene>
<sequence>MPTPGQQGSATPPSAGAGALPPSADGLLPRVGTGGVNSGVNGAVNGGVNGAVNGGQTPAAQKDALPGAAGESRMTLVSPTGELRDARDWAIVLGIVLGAEVVLLWGVACMSLLRRRLVTGGRAPAAPAQPGRRTWFRRPRRS</sequence>
<proteinExistence type="predicted"/>
<feature type="compositionally biased region" description="Low complexity" evidence="1">
    <location>
        <begin position="122"/>
        <end position="133"/>
    </location>
</feature>
<keyword evidence="2" id="KW-1133">Transmembrane helix</keyword>